<dbReference type="InterPro" id="IPR014001">
    <property type="entry name" value="Helicase_ATP-bd"/>
</dbReference>
<dbReference type="InterPro" id="IPR038718">
    <property type="entry name" value="SNF2-like_sf"/>
</dbReference>
<proteinExistence type="predicted"/>
<dbReference type="Pfam" id="PF00271">
    <property type="entry name" value="Helicase_C"/>
    <property type="match status" value="1"/>
</dbReference>
<dbReference type="Proteomes" id="UP000531659">
    <property type="component" value="Unassembled WGS sequence"/>
</dbReference>
<evidence type="ECO:0000259" key="4">
    <source>
        <dbReference type="PROSITE" id="PS51192"/>
    </source>
</evidence>
<keyword evidence="1" id="KW-0378">Hydrolase</keyword>
<keyword evidence="6" id="KW-0347">Helicase</keyword>
<evidence type="ECO:0000256" key="2">
    <source>
        <dbReference type="PROSITE-ProRule" id="PRU00325"/>
    </source>
</evidence>
<evidence type="ECO:0000259" key="3">
    <source>
        <dbReference type="PROSITE" id="PS50966"/>
    </source>
</evidence>
<dbReference type="CDD" id="cd18793">
    <property type="entry name" value="SF2_C_SNF"/>
    <property type="match status" value="1"/>
</dbReference>
<dbReference type="PROSITE" id="PS51194">
    <property type="entry name" value="HELICASE_CTER"/>
    <property type="match status" value="1"/>
</dbReference>
<sequence length="991" mass="114522">MKLMELQSIIFKSSSESMRSLGKKAFNEGLVSKIKGKKINNMYHIYGKVNNDTKSKELNTHITIDLAKLKLDSIKCTCEDFKEVSIVGHSFMCSHLTATAYSFLNIYTKGNSEKSEKDEKSGKISENDTSKKHISNIIKLNRKVAKGSIYYEAQHQIGTEKTKIEANYLRNFLAGLNYKKVKLNYDGFEFEALIVKQDLPLTFTLKMREKHFVLTTHKQFPISLNDKNDVYLFNWKLYLPSKGQVQRYILICDRLRKNREILYGLNITNYNKIISFLSTISSDVNISEEVKSFATNFIKVEFYLYEVDKHIYCDLLVVYGNEKVNILKNDRSKDKMLREHKINTRDYKFEDKILMELEKYRFIKRNEKLLFIGSDEQLFDILNKSENNLYSLGNVTFGNGLKHMKIQNAKDIKAEIKEMDDYYDFSYSIDNIYNNELKAVIDSFKQNNRFYKTKNNNFLNFEDETVKSFFDLILVLSADELLENGSIKIEKNKALYLQNKIKNKKFEFIKGSEVLKDIENIYDNINKMEIKVPVNLKATLREYQIDGFKWLKSLSALGLGGILADEMGLGKTVQTIAFLLSFENKKSIIISPTSLIYNWKAEIEKFAPSLKVAIVHGEKKGRYESIHNLQDYDIILTTYGTLKMDLNQYDDIVFDYCIIDEAQNIKNYLAQCTKVIKEVKAKVRYALTGTPIENNLLELWSIFDFVMPNYLYSKETFELKFISGKKVDLGELKSLIKPFLLRRTKNEVLRELPDKIEKKFLVEMTTSQKAVYKAYIKAFRDKMKNNTDGKIEVFSYLTRLRQICLDPSLVIEGYKGGSGKINIATELIQKHVEGGGKILLFSQFTSALKNIGENLKEKGIPYYYLDGKTKSKDRIKMVDEFNKSCQTFVFLISLKAGGTGLNLTSANLVIHFDPWWNPAVENQATDRAHRIGQKNVVEVIKLVAKGTIEEKIILLQENKKDLIDSVITGELTNSDILGKLTKEELFEILMI</sequence>
<dbReference type="AlphaFoldDB" id="A0A7Y3T007"/>
<dbReference type="Pfam" id="PF00176">
    <property type="entry name" value="SNF2-rel_dom"/>
    <property type="match status" value="1"/>
</dbReference>
<evidence type="ECO:0000313" key="6">
    <source>
        <dbReference type="EMBL" id="NNU76909.1"/>
    </source>
</evidence>
<dbReference type="EMBL" id="JABEYB010000009">
    <property type="protein sequence ID" value="NNU76909.1"/>
    <property type="molecule type" value="Genomic_DNA"/>
</dbReference>
<dbReference type="InterPro" id="IPR049730">
    <property type="entry name" value="SNF2/RAD54-like_C"/>
</dbReference>
<organism evidence="6 7">
    <name type="scientific">Clostridium estertheticum</name>
    <dbReference type="NCBI Taxonomy" id="238834"/>
    <lineage>
        <taxon>Bacteria</taxon>
        <taxon>Bacillati</taxon>
        <taxon>Bacillota</taxon>
        <taxon>Clostridia</taxon>
        <taxon>Eubacteriales</taxon>
        <taxon>Clostridiaceae</taxon>
        <taxon>Clostridium</taxon>
    </lineage>
</organism>
<keyword evidence="2" id="KW-0863">Zinc-finger</keyword>
<dbReference type="InterPro" id="IPR001650">
    <property type="entry name" value="Helicase_C-like"/>
</dbReference>
<dbReference type="InterPro" id="IPR007527">
    <property type="entry name" value="Znf_SWIM"/>
</dbReference>
<dbReference type="SMART" id="SM00490">
    <property type="entry name" value="HELICc"/>
    <property type="match status" value="1"/>
</dbReference>
<dbReference type="GO" id="GO:0008270">
    <property type="term" value="F:zinc ion binding"/>
    <property type="evidence" value="ECO:0007669"/>
    <property type="project" value="UniProtKB-KW"/>
</dbReference>
<reference evidence="6 7" key="1">
    <citation type="submission" date="2020-05" db="EMBL/GenBank/DDBJ databases">
        <title>Complete genome of Clostridium estertheticum subspecies estertheticum, isolated from Vacuum packed lamb meat from New Zealand imported to Switzerland.</title>
        <authorList>
            <person name="Wambui J."/>
            <person name="Stevens M.J.A."/>
            <person name="Stephan R."/>
        </authorList>
    </citation>
    <scope>NUCLEOTIDE SEQUENCE [LARGE SCALE GENOMIC DNA]</scope>
    <source>
        <strain evidence="6 7">CEST001</strain>
    </source>
</reference>
<feature type="domain" description="SWIM-type" evidence="3">
    <location>
        <begin position="60"/>
        <end position="104"/>
    </location>
</feature>
<evidence type="ECO:0000259" key="5">
    <source>
        <dbReference type="PROSITE" id="PS51194"/>
    </source>
</evidence>
<feature type="domain" description="Helicase C-terminal" evidence="5">
    <location>
        <begin position="826"/>
        <end position="989"/>
    </location>
</feature>
<keyword evidence="2" id="KW-0479">Metal-binding</keyword>
<dbReference type="InterPro" id="IPR013663">
    <property type="entry name" value="Helicase_SWF/SNF/SWI_bac"/>
</dbReference>
<dbReference type="GO" id="GO:0016787">
    <property type="term" value="F:hydrolase activity"/>
    <property type="evidence" value="ECO:0007669"/>
    <property type="project" value="UniProtKB-KW"/>
</dbReference>
<dbReference type="PROSITE" id="PS50966">
    <property type="entry name" value="ZF_SWIM"/>
    <property type="match status" value="1"/>
</dbReference>
<evidence type="ECO:0000256" key="1">
    <source>
        <dbReference type="ARBA" id="ARBA00022801"/>
    </source>
</evidence>
<dbReference type="GO" id="GO:0005524">
    <property type="term" value="F:ATP binding"/>
    <property type="evidence" value="ECO:0007669"/>
    <property type="project" value="InterPro"/>
</dbReference>
<dbReference type="InterPro" id="IPR000330">
    <property type="entry name" value="SNF2_N"/>
</dbReference>
<dbReference type="Pfam" id="PF08455">
    <property type="entry name" value="SNF2_assoc"/>
    <property type="match status" value="1"/>
</dbReference>
<dbReference type="PANTHER" id="PTHR10799">
    <property type="entry name" value="SNF2/RAD54 HELICASE FAMILY"/>
    <property type="match status" value="1"/>
</dbReference>
<accession>A0A7Y3T007</accession>
<dbReference type="GO" id="GO:0004386">
    <property type="term" value="F:helicase activity"/>
    <property type="evidence" value="ECO:0007669"/>
    <property type="project" value="UniProtKB-KW"/>
</dbReference>
<dbReference type="Gene3D" id="3.40.50.10810">
    <property type="entry name" value="Tandem AAA-ATPase domain"/>
    <property type="match status" value="1"/>
</dbReference>
<keyword evidence="6" id="KW-0547">Nucleotide-binding</keyword>
<protein>
    <submittedName>
        <fullName evidence="6">ATP-dependent helicase</fullName>
    </submittedName>
</protein>
<comment type="caution">
    <text evidence="6">The sequence shown here is derived from an EMBL/GenBank/DDBJ whole genome shotgun (WGS) entry which is preliminary data.</text>
</comment>
<dbReference type="CDD" id="cd18012">
    <property type="entry name" value="DEXQc_arch_SWI2_SNF2"/>
    <property type="match status" value="1"/>
</dbReference>
<feature type="domain" description="Helicase ATP-binding" evidence="4">
    <location>
        <begin position="552"/>
        <end position="709"/>
    </location>
</feature>
<dbReference type="InterPro" id="IPR027417">
    <property type="entry name" value="P-loop_NTPase"/>
</dbReference>
<evidence type="ECO:0000313" key="7">
    <source>
        <dbReference type="Proteomes" id="UP000531659"/>
    </source>
</evidence>
<dbReference type="PROSITE" id="PS51192">
    <property type="entry name" value="HELICASE_ATP_BIND_1"/>
    <property type="match status" value="1"/>
</dbReference>
<dbReference type="SUPFAM" id="SSF52540">
    <property type="entry name" value="P-loop containing nucleoside triphosphate hydrolases"/>
    <property type="match status" value="2"/>
</dbReference>
<keyword evidence="2" id="KW-0862">Zinc</keyword>
<gene>
    <name evidence="6" type="ORF">HLQ16_13270</name>
</gene>
<dbReference type="SMART" id="SM00487">
    <property type="entry name" value="DEXDc"/>
    <property type="match status" value="1"/>
</dbReference>
<name>A0A7Y3T007_9CLOT</name>
<dbReference type="Gene3D" id="3.40.50.300">
    <property type="entry name" value="P-loop containing nucleotide triphosphate hydrolases"/>
    <property type="match status" value="1"/>
</dbReference>
<keyword evidence="6" id="KW-0067">ATP-binding</keyword>